<organism evidence="1 2">
    <name type="scientific">Prunus dulcis</name>
    <name type="common">Almond</name>
    <name type="synonym">Amygdalus dulcis</name>
    <dbReference type="NCBI Taxonomy" id="3755"/>
    <lineage>
        <taxon>Eukaryota</taxon>
        <taxon>Viridiplantae</taxon>
        <taxon>Streptophyta</taxon>
        <taxon>Embryophyta</taxon>
        <taxon>Tracheophyta</taxon>
        <taxon>Spermatophyta</taxon>
        <taxon>Magnoliopsida</taxon>
        <taxon>eudicotyledons</taxon>
        <taxon>Gunneridae</taxon>
        <taxon>Pentapetalae</taxon>
        <taxon>rosids</taxon>
        <taxon>fabids</taxon>
        <taxon>Rosales</taxon>
        <taxon>Rosaceae</taxon>
        <taxon>Amygdaloideae</taxon>
        <taxon>Amygdaleae</taxon>
        <taxon>Prunus</taxon>
    </lineage>
</organism>
<evidence type="ECO:0000313" key="2">
    <source>
        <dbReference type="Proteomes" id="UP001054821"/>
    </source>
</evidence>
<protein>
    <submittedName>
        <fullName evidence="1">Uncharacterized protein</fullName>
    </submittedName>
</protein>
<keyword evidence="2" id="KW-1185">Reference proteome</keyword>
<dbReference type="SUPFAM" id="SSF56672">
    <property type="entry name" value="DNA/RNA polymerases"/>
    <property type="match status" value="1"/>
</dbReference>
<reference evidence="1 2" key="1">
    <citation type="journal article" date="2022" name="G3 (Bethesda)">
        <title>Whole-genome sequence and methylome profiling of the almond [Prunus dulcis (Mill.) D.A. Webb] cultivar 'Nonpareil'.</title>
        <authorList>
            <person name="D'Amico-Willman K.M."/>
            <person name="Ouma W.Z."/>
            <person name="Meulia T."/>
            <person name="Sideli G.M."/>
            <person name="Gradziel T.M."/>
            <person name="Fresnedo-Ramirez J."/>
        </authorList>
    </citation>
    <scope>NUCLEOTIDE SEQUENCE [LARGE SCALE GENOMIC DNA]</scope>
    <source>
        <strain evidence="1">Clone GOH B32 T37-40</strain>
    </source>
</reference>
<gene>
    <name evidence="1" type="ORF">L3X38_022864</name>
</gene>
<dbReference type="Proteomes" id="UP001054821">
    <property type="component" value="Chromosome 4"/>
</dbReference>
<sequence>MPGIAPDVISHKLTISSAYKPVRQKRRSYDAERYEAMRTEVEKLQTIGFIREATYPLSVTTDRPARGCHCRPRTAELYGRLLRL</sequence>
<proteinExistence type="predicted"/>
<comment type="caution">
    <text evidence="1">The sequence shown here is derived from an EMBL/GenBank/DDBJ whole genome shotgun (WGS) entry which is preliminary data.</text>
</comment>
<evidence type="ECO:0000313" key="1">
    <source>
        <dbReference type="EMBL" id="KAI5332735.1"/>
    </source>
</evidence>
<accession>A0AAD4VWS2</accession>
<dbReference type="Gene3D" id="3.10.10.10">
    <property type="entry name" value="HIV Type 1 Reverse Transcriptase, subunit A, domain 1"/>
    <property type="match status" value="1"/>
</dbReference>
<dbReference type="EMBL" id="JAJFAZ020000004">
    <property type="protein sequence ID" value="KAI5332735.1"/>
    <property type="molecule type" value="Genomic_DNA"/>
</dbReference>
<dbReference type="AlphaFoldDB" id="A0AAD4VWS2"/>
<name>A0AAD4VWS2_PRUDU</name>
<dbReference type="InterPro" id="IPR043502">
    <property type="entry name" value="DNA/RNA_pol_sf"/>
</dbReference>